<gene>
    <name evidence="2" type="ORF">S7711_10417</name>
</gene>
<feature type="compositionally biased region" description="Basic and acidic residues" evidence="1">
    <location>
        <begin position="15"/>
        <end position="32"/>
    </location>
</feature>
<dbReference type="EMBL" id="KL648095">
    <property type="protein sequence ID" value="KEY72400.1"/>
    <property type="molecule type" value="Genomic_DNA"/>
</dbReference>
<proteinExistence type="predicted"/>
<accession>A0A084B4C1</accession>
<evidence type="ECO:0000313" key="3">
    <source>
        <dbReference type="Proteomes" id="UP000028045"/>
    </source>
</evidence>
<feature type="region of interest" description="Disordered" evidence="1">
    <location>
        <begin position="1"/>
        <end position="44"/>
    </location>
</feature>
<organism evidence="2 3">
    <name type="scientific">Stachybotrys chartarum (strain CBS 109288 / IBT 7711)</name>
    <name type="common">Toxic black mold</name>
    <name type="synonym">Stilbospora chartarum</name>
    <dbReference type="NCBI Taxonomy" id="1280523"/>
    <lineage>
        <taxon>Eukaryota</taxon>
        <taxon>Fungi</taxon>
        <taxon>Dikarya</taxon>
        <taxon>Ascomycota</taxon>
        <taxon>Pezizomycotina</taxon>
        <taxon>Sordariomycetes</taxon>
        <taxon>Hypocreomycetidae</taxon>
        <taxon>Hypocreales</taxon>
        <taxon>Stachybotryaceae</taxon>
        <taxon>Stachybotrys</taxon>
    </lineage>
</organism>
<dbReference type="HOGENOM" id="CLU_2265470_0_0_1"/>
<evidence type="ECO:0000256" key="1">
    <source>
        <dbReference type="SAM" id="MobiDB-lite"/>
    </source>
</evidence>
<sequence length="103" mass="11215">MSSWQASLKGVCVPKENKRKQLDERAGGREEPGPETPDEVIKGPRISDKAYLGYPWPVGAGQEGKRSWVMEPVISRGGASKSRRAEARTAIAICGCTTKRQMG</sequence>
<evidence type="ECO:0000313" key="2">
    <source>
        <dbReference type="EMBL" id="KEY72400.1"/>
    </source>
</evidence>
<keyword evidence="3" id="KW-1185">Reference proteome</keyword>
<name>A0A084B4C1_STACB</name>
<dbReference type="Proteomes" id="UP000028045">
    <property type="component" value="Unassembled WGS sequence"/>
</dbReference>
<reference evidence="2 3" key="1">
    <citation type="journal article" date="2014" name="BMC Genomics">
        <title>Comparative genome sequencing reveals chemotype-specific gene clusters in the toxigenic black mold Stachybotrys.</title>
        <authorList>
            <person name="Semeiks J."/>
            <person name="Borek D."/>
            <person name="Otwinowski Z."/>
            <person name="Grishin N.V."/>
        </authorList>
    </citation>
    <scope>NUCLEOTIDE SEQUENCE [LARGE SCALE GENOMIC DNA]</scope>
    <source>
        <strain evidence="3">CBS 109288 / IBT 7711</strain>
    </source>
</reference>
<protein>
    <submittedName>
        <fullName evidence="2">Uncharacterized protein</fullName>
    </submittedName>
</protein>
<dbReference type="AlphaFoldDB" id="A0A084B4C1"/>